<protein>
    <submittedName>
        <fullName evidence="2">FixH family protein</fullName>
    </submittedName>
</protein>
<dbReference type="Pfam" id="PF05751">
    <property type="entry name" value="FixH"/>
    <property type="match status" value="1"/>
</dbReference>
<name>A0ABW8F1M1_9BURK</name>
<evidence type="ECO:0000256" key="1">
    <source>
        <dbReference type="SAM" id="Phobius"/>
    </source>
</evidence>
<keyword evidence="1" id="KW-0472">Membrane</keyword>
<proteinExistence type="predicted"/>
<feature type="transmembrane region" description="Helical" evidence="1">
    <location>
        <begin position="20"/>
        <end position="43"/>
    </location>
</feature>
<evidence type="ECO:0000313" key="3">
    <source>
        <dbReference type="Proteomes" id="UP001617427"/>
    </source>
</evidence>
<reference evidence="2 3" key="1">
    <citation type="submission" date="2024-10" db="EMBL/GenBank/DDBJ databases">
        <title>The Natural Products Discovery Center: Release of the First 8490 Sequenced Strains for Exploring Actinobacteria Biosynthetic Diversity.</title>
        <authorList>
            <person name="Kalkreuter E."/>
            <person name="Kautsar S.A."/>
            <person name="Yang D."/>
            <person name="Bader C.D."/>
            <person name="Teijaro C.N."/>
            <person name="Fluegel L."/>
            <person name="Davis C.M."/>
            <person name="Simpson J.R."/>
            <person name="Lauterbach L."/>
            <person name="Steele A.D."/>
            <person name="Gui C."/>
            <person name="Meng S."/>
            <person name="Li G."/>
            <person name="Viehrig K."/>
            <person name="Ye F."/>
            <person name="Su P."/>
            <person name="Kiefer A.F."/>
            <person name="Nichols A."/>
            <person name="Cepeda A.J."/>
            <person name="Yan W."/>
            <person name="Fan B."/>
            <person name="Jiang Y."/>
            <person name="Adhikari A."/>
            <person name="Zheng C.-J."/>
            <person name="Schuster L."/>
            <person name="Cowan T.M."/>
            <person name="Smanski M.J."/>
            <person name="Chevrette M.G."/>
            <person name="De Carvalho L.P.S."/>
            <person name="Shen B."/>
        </authorList>
    </citation>
    <scope>NUCLEOTIDE SEQUENCE [LARGE SCALE GENOMIC DNA]</scope>
    <source>
        <strain evidence="2 3">NPDC087045</strain>
    </source>
</reference>
<dbReference type="Proteomes" id="UP001617427">
    <property type="component" value="Unassembled WGS sequence"/>
</dbReference>
<organism evidence="2 3">
    <name type="scientific">Herbaspirillum chlorophenolicum</name>
    <dbReference type="NCBI Taxonomy" id="211589"/>
    <lineage>
        <taxon>Bacteria</taxon>
        <taxon>Pseudomonadati</taxon>
        <taxon>Pseudomonadota</taxon>
        <taxon>Betaproteobacteria</taxon>
        <taxon>Burkholderiales</taxon>
        <taxon>Oxalobacteraceae</taxon>
        <taxon>Herbaspirillum</taxon>
    </lineage>
</organism>
<dbReference type="InterPro" id="IPR008620">
    <property type="entry name" value="FixH"/>
</dbReference>
<gene>
    <name evidence="2" type="ORF">ACIPEN_15305</name>
</gene>
<keyword evidence="1" id="KW-1133">Transmembrane helix</keyword>
<dbReference type="RefSeq" id="WP_402701695.1">
    <property type="nucleotide sequence ID" value="NZ_JBIUZV010000008.1"/>
</dbReference>
<keyword evidence="3" id="KW-1185">Reference proteome</keyword>
<evidence type="ECO:0000313" key="2">
    <source>
        <dbReference type="EMBL" id="MFJ3047194.1"/>
    </source>
</evidence>
<dbReference type="EMBL" id="JBIUZV010000008">
    <property type="protein sequence ID" value="MFJ3047194.1"/>
    <property type="molecule type" value="Genomic_DNA"/>
</dbReference>
<accession>A0ABW8F1M1</accession>
<keyword evidence="1" id="KW-0812">Transmembrane</keyword>
<comment type="caution">
    <text evidence="2">The sequence shown here is derived from an EMBL/GenBank/DDBJ whole genome shotgun (WGS) entry which is preliminary data.</text>
</comment>
<sequence>MHPNVQTLSAASIPWYRHRWPWLLMAGPAVVVVAGLFTVWLAVVRGDALVADDYYKQGKAINQDLRRDHEALRLGADIRLAYDPAAGMLRGRLRMTEKPAADEAGSVLFLRLVHPTQPARDRALVARPAADGSFAVPLSELEPARWRLVAEDGSRAWRLHGNWAWPQQREMAMSAQAYAPAE</sequence>